<dbReference type="EMBL" id="BFEA01000288">
    <property type="protein sequence ID" value="GBG78189.1"/>
    <property type="molecule type" value="Genomic_DNA"/>
</dbReference>
<comment type="caution">
    <text evidence="3">The sequence shown here is derived from an EMBL/GenBank/DDBJ whole genome shotgun (WGS) entry which is preliminary data.</text>
</comment>
<feature type="region of interest" description="Disordered" evidence="1">
    <location>
        <begin position="75"/>
        <end position="104"/>
    </location>
</feature>
<organism evidence="3 4">
    <name type="scientific">Chara braunii</name>
    <name type="common">Braun's stonewort</name>
    <dbReference type="NCBI Taxonomy" id="69332"/>
    <lineage>
        <taxon>Eukaryota</taxon>
        <taxon>Viridiplantae</taxon>
        <taxon>Streptophyta</taxon>
        <taxon>Charophyceae</taxon>
        <taxon>Charales</taxon>
        <taxon>Characeae</taxon>
        <taxon>Chara</taxon>
    </lineage>
</organism>
<protein>
    <submittedName>
        <fullName evidence="3">Uncharacterized protein</fullName>
    </submittedName>
</protein>
<dbReference type="OrthoDB" id="2014574at2759"/>
<sequence length="557" mass="60595">MSQAMAIRAGIGGREYLLTARGGCGGSGCGGGGGAKARARAKEIADTCHRFRSVMRVNGVKSSCDVAGRRDLAGRRDSAGDDLGKRSARSSFQRNSSHHHSHHRTCLAEEEQFVACRRGLSGYRSFVVSPACSSPSSPTFRSRVGTPITSSTFCRFRTAVSSCHGSYGSGSSVGISTAIAARSGAVDGISTGMWTAVGRRRRRRRRRGGDAPESDTWAIAMVGDLSSLSSQLPLERKMGKEESRRGRRRRKIIIRRKSYGVGNPPLPGGLERQGDRGHARRGRWRWAASLETDAPFAIAIGACLASSAWPLLLPVGPAGKGREGRRRIGMWKDEEEEEEEERGGGLTGSDDLRFGVMGIISLVPVFNWLAWVFAWMDTNEKRYLVYSAVYLAPYIRTGLSLSLDDSWLPLASVLACALHVQIDFARTSAEAFLDDTDSSAGATAESSSSFFSLGSVDLFCTLGDLADRISSLPSSFRNNFGESTAGGRNRKKTKATLSTRLSETARPEDFLGTPDGNILDETTREREIVDLELQIFDERLRQLDKKNPANTERLPPR</sequence>
<proteinExistence type="predicted"/>
<evidence type="ECO:0000313" key="3">
    <source>
        <dbReference type="EMBL" id="GBG78189.1"/>
    </source>
</evidence>
<evidence type="ECO:0000313" key="4">
    <source>
        <dbReference type="Proteomes" id="UP000265515"/>
    </source>
</evidence>
<dbReference type="PANTHER" id="PTHR36804">
    <property type="entry name" value="OSJNBA0013K16.11 PROTEIN"/>
    <property type="match status" value="1"/>
</dbReference>
<name>A0A388L7A7_CHABU</name>
<keyword evidence="2" id="KW-1133">Transmembrane helix</keyword>
<feature type="region of interest" description="Disordered" evidence="1">
    <location>
        <begin position="258"/>
        <end position="277"/>
    </location>
</feature>
<evidence type="ECO:0000256" key="2">
    <source>
        <dbReference type="SAM" id="Phobius"/>
    </source>
</evidence>
<feature type="transmembrane region" description="Helical" evidence="2">
    <location>
        <begin position="354"/>
        <end position="376"/>
    </location>
</feature>
<reference evidence="3 4" key="1">
    <citation type="journal article" date="2018" name="Cell">
        <title>The Chara Genome: Secondary Complexity and Implications for Plant Terrestrialization.</title>
        <authorList>
            <person name="Nishiyama T."/>
            <person name="Sakayama H."/>
            <person name="Vries J.D."/>
            <person name="Buschmann H."/>
            <person name="Saint-Marcoux D."/>
            <person name="Ullrich K.K."/>
            <person name="Haas F.B."/>
            <person name="Vanderstraeten L."/>
            <person name="Becker D."/>
            <person name="Lang D."/>
            <person name="Vosolsobe S."/>
            <person name="Rombauts S."/>
            <person name="Wilhelmsson P.K.I."/>
            <person name="Janitza P."/>
            <person name="Kern R."/>
            <person name="Heyl A."/>
            <person name="Rumpler F."/>
            <person name="Villalobos L.I.A.C."/>
            <person name="Clay J.M."/>
            <person name="Skokan R."/>
            <person name="Toyoda A."/>
            <person name="Suzuki Y."/>
            <person name="Kagoshima H."/>
            <person name="Schijlen E."/>
            <person name="Tajeshwar N."/>
            <person name="Catarino B."/>
            <person name="Hetherington A.J."/>
            <person name="Saltykova A."/>
            <person name="Bonnot C."/>
            <person name="Breuninger H."/>
            <person name="Symeonidi A."/>
            <person name="Radhakrishnan G.V."/>
            <person name="Van Nieuwerburgh F."/>
            <person name="Deforce D."/>
            <person name="Chang C."/>
            <person name="Karol K.G."/>
            <person name="Hedrich R."/>
            <person name="Ulvskov P."/>
            <person name="Glockner G."/>
            <person name="Delwiche C.F."/>
            <person name="Petrasek J."/>
            <person name="Van de Peer Y."/>
            <person name="Friml J."/>
            <person name="Beilby M."/>
            <person name="Dolan L."/>
            <person name="Kohara Y."/>
            <person name="Sugano S."/>
            <person name="Fujiyama A."/>
            <person name="Delaux P.-M."/>
            <person name="Quint M."/>
            <person name="TheiBen G."/>
            <person name="Hagemann M."/>
            <person name="Harholt J."/>
            <person name="Dunand C."/>
            <person name="Zachgo S."/>
            <person name="Langdale J."/>
            <person name="Maumus F."/>
            <person name="Straeten D.V.D."/>
            <person name="Gould S.B."/>
            <person name="Rensing S.A."/>
        </authorList>
    </citation>
    <scope>NUCLEOTIDE SEQUENCE [LARGE SCALE GENOMIC DNA]</scope>
    <source>
        <strain evidence="3 4">S276</strain>
    </source>
</reference>
<dbReference type="PANTHER" id="PTHR36804:SF1">
    <property type="entry name" value="OS04G0585600 PROTEIN"/>
    <property type="match status" value="1"/>
</dbReference>
<dbReference type="AlphaFoldDB" id="A0A388L7A7"/>
<keyword evidence="2" id="KW-0812">Transmembrane</keyword>
<dbReference type="Gramene" id="GBG78189">
    <property type="protein sequence ID" value="GBG78189"/>
    <property type="gene ID" value="CBR_g26222"/>
</dbReference>
<gene>
    <name evidence="3" type="ORF">CBR_g26222</name>
</gene>
<accession>A0A388L7A7</accession>
<dbReference type="Proteomes" id="UP000265515">
    <property type="component" value="Unassembled WGS sequence"/>
</dbReference>
<keyword evidence="2" id="KW-0472">Membrane</keyword>
<feature type="compositionally biased region" description="Basic and acidic residues" evidence="1">
    <location>
        <begin position="75"/>
        <end position="85"/>
    </location>
</feature>
<evidence type="ECO:0000256" key="1">
    <source>
        <dbReference type="SAM" id="MobiDB-lite"/>
    </source>
</evidence>
<keyword evidence="4" id="KW-1185">Reference proteome</keyword>